<comment type="caution">
    <text evidence="1">The sequence shown here is derived from an EMBL/GenBank/DDBJ whole genome shotgun (WGS) entry which is preliminary data.</text>
</comment>
<dbReference type="EMBL" id="CAXAMM010013103">
    <property type="protein sequence ID" value="CAK9030448.1"/>
    <property type="molecule type" value="Genomic_DNA"/>
</dbReference>
<reference evidence="1 2" key="1">
    <citation type="submission" date="2024-02" db="EMBL/GenBank/DDBJ databases">
        <authorList>
            <person name="Chen Y."/>
            <person name="Shah S."/>
            <person name="Dougan E. K."/>
            <person name="Thang M."/>
            <person name="Chan C."/>
        </authorList>
    </citation>
    <scope>NUCLEOTIDE SEQUENCE [LARGE SCALE GENOMIC DNA]</scope>
</reference>
<evidence type="ECO:0000313" key="2">
    <source>
        <dbReference type="Proteomes" id="UP001642464"/>
    </source>
</evidence>
<keyword evidence="2" id="KW-1185">Reference proteome</keyword>
<proteinExistence type="predicted"/>
<sequence>MLHWRVVYIPKENGTGPTPTMKVRPISVGPAVYRLWPAVRARHVGAMLAPRFRPHQAATAGSIGPHGLLLDMEVQQDTHRKEQERLKQVEATAERIGTLPVAISTRSAVANCMLAPKAVWDQFITGRKGPGHGSWKQIYRKAAMGCFHPGGRASRDLELVSRWGHVADLGFLACQRYLVSLQKWWWVFGRHVRGPLPRLPSMQLVSSELGRLGWHAVNWGQWSWQGIELDCRQRIGELLASFHSLRESWRASTFLRWVSSRTRRDSEIARGMHLQYSEGLGKILRGLNKELGGDSCAVMVGGMSTPATCAEQNRPLTCPYCRIDVVPCLDHVLWHCRAFADDRGIARPQCELAARLGWAPDMTKEACRALLVQMGVIRGKEAALRRRLRAGGALHL</sequence>
<protein>
    <submittedName>
        <fullName evidence="1">ER lumen protein-retaining receptor 1</fullName>
    </submittedName>
</protein>
<gene>
    <name evidence="1" type="ORF">SCF082_LOCUS19214</name>
</gene>
<keyword evidence="1" id="KW-0675">Receptor</keyword>
<organism evidence="1 2">
    <name type="scientific">Durusdinium trenchii</name>
    <dbReference type="NCBI Taxonomy" id="1381693"/>
    <lineage>
        <taxon>Eukaryota</taxon>
        <taxon>Sar</taxon>
        <taxon>Alveolata</taxon>
        <taxon>Dinophyceae</taxon>
        <taxon>Suessiales</taxon>
        <taxon>Symbiodiniaceae</taxon>
        <taxon>Durusdinium</taxon>
    </lineage>
</organism>
<dbReference type="Proteomes" id="UP001642464">
    <property type="component" value="Unassembled WGS sequence"/>
</dbReference>
<accession>A0ABP0KU75</accession>
<name>A0ABP0KU75_9DINO</name>
<evidence type="ECO:0000313" key="1">
    <source>
        <dbReference type="EMBL" id="CAK9030448.1"/>
    </source>
</evidence>